<accession>A0A3P4B7V1</accession>
<evidence type="ECO:0000313" key="2">
    <source>
        <dbReference type="EMBL" id="VCU71235.1"/>
    </source>
</evidence>
<proteinExistence type="predicted"/>
<reference evidence="2 3" key="1">
    <citation type="submission" date="2018-10" db="EMBL/GenBank/DDBJ databases">
        <authorList>
            <person name="Criscuolo A."/>
        </authorList>
    </citation>
    <scope>NUCLEOTIDE SEQUENCE [LARGE SCALE GENOMIC DNA]</scope>
    <source>
        <strain evidence="2">DnA1</strain>
    </source>
</reference>
<feature type="compositionally biased region" description="Basic and acidic residues" evidence="1">
    <location>
        <begin position="34"/>
        <end position="60"/>
    </location>
</feature>
<feature type="compositionally biased region" description="Polar residues" evidence="1">
    <location>
        <begin position="15"/>
        <end position="27"/>
    </location>
</feature>
<protein>
    <submittedName>
        <fullName evidence="2">Uncharacterized protein</fullName>
    </submittedName>
</protein>
<dbReference type="EMBL" id="UWPJ01000025">
    <property type="protein sequence ID" value="VCU71235.1"/>
    <property type="molecule type" value="Genomic_DNA"/>
</dbReference>
<organism evidence="2 3">
    <name type="scientific">Pigmentiphaga humi</name>
    <dbReference type="NCBI Taxonomy" id="2478468"/>
    <lineage>
        <taxon>Bacteria</taxon>
        <taxon>Pseudomonadati</taxon>
        <taxon>Pseudomonadota</taxon>
        <taxon>Betaproteobacteria</taxon>
        <taxon>Burkholderiales</taxon>
        <taxon>Alcaligenaceae</taxon>
        <taxon>Pigmentiphaga</taxon>
    </lineage>
</organism>
<name>A0A3P4B7V1_9BURK</name>
<dbReference type="AlphaFoldDB" id="A0A3P4B7V1"/>
<sequence>MTNKPVPPGEPMNDRATQFDGNPNALPTENDVLGPKDDTPPFLKKKEGPKKDESKNPPAR</sequence>
<feature type="compositionally biased region" description="Pro residues" evidence="1">
    <location>
        <begin position="1"/>
        <end position="10"/>
    </location>
</feature>
<evidence type="ECO:0000313" key="3">
    <source>
        <dbReference type="Proteomes" id="UP000277294"/>
    </source>
</evidence>
<dbReference type="RefSeq" id="WP_124080685.1">
    <property type="nucleotide sequence ID" value="NZ_UWPJ01000025.1"/>
</dbReference>
<evidence type="ECO:0000256" key="1">
    <source>
        <dbReference type="SAM" id="MobiDB-lite"/>
    </source>
</evidence>
<gene>
    <name evidence="2" type="ORF">PIGHUM_03316</name>
</gene>
<dbReference type="Proteomes" id="UP000277294">
    <property type="component" value="Unassembled WGS sequence"/>
</dbReference>
<feature type="region of interest" description="Disordered" evidence="1">
    <location>
        <begin position="1"/>
        <end position="60"/>
    </location>
</feature>
<keyword evidence="3" id="KW-1185">Reference proteome</keyword>
<dbReference type="OrthoDB" id="8637286at2"/>